<organism evidence="3 4">
    <name type="scientific">Puccinia striiformis</name>
    <dbReference type="NCBI Taxonomy" id="27350"/>
    <lineage>
        <taxon>Eukaryota</taxon>
        <taxon>Fungi</taxon>
        <taxon>Dikarya</taxon>
        <taxon>Basidiomycota</taxon>
        <taxon>Pucciniomycotina</taxon>
        <taxon>Pucciniomycetes</taxon>
        <taxon>Pucciniales</taxon>
        <taxon>Pucciniaceae</taxon>
        <taxon>Puccinia</taxon>
    </lineage>
</organism>
<dbReference type="SUPFAM" id="SSF48403">
    <property type="entry name" value="Ankyrin repeat"/>
    <property type="match status" value="1"/>
</dbReference>
<dbReference type="PANTHER" id="PTHR14778:SF2">
    <property type="entry name" value="KINETOCHORE-ASSOCIATED PROTEIN DSN1 HOMOLOG"/>
    <property type="match status" value="1"/>
</dbReference>
<gene>
    <name evidence="3" type="ORF">PSHT_09652</name>
</gene>
<dbReference type="InterPro" id="IPR036770">
    <property type="entry name" value="Ankyrin_rpt-contain_sf"/>
</dbReference>
<dbReference type="VEuPathDB" id="FungiDB:PSTT_07519"/>
<proteinExistence type="predicted"/>
<evidence type="ECO:0000313" key="4">
    <source>
        <dbReference type="Proteomes" id="UP000238274"/>
    </source>
</evidence>
<keyword evidence="4" id="KW-1185">Reference proteome</keyword>
<feature type="repeat" description="ANK" evidence="1">
    <location>
        <begin position="66"/>
        <end position="98"/>
    </location>
</feature>
<protein>
    <submittedName>
        <fullName evidence="3">Uncharacterized protein</fullName>
    </submittedName>
</protein>
<dbReference type="PANTHER" id="PTHR14778">
    <property type="entry name" value="KINETOCHORE-ASSOCIATED PROTEIN DSN1 HOMOLOG"/>
    <property type="match status" value="1"/>
</dbReference>
<dbReference type="AlphaFoldDB" id="A0A2S4VF78"/>
<reference evidence="4" key="2">
    <citation type="journal article" date="2018" name="BMC Genomics">
        <title>Genomic insights into host adaptation between the wheat stripe rust pathogen (Puccinia striiformis f. sp. tritici) and the barley stripe rust pathogen (Puccinia striiformis f. sp. hordei).</title>
        <authorList>
            <person name="Xia C."/>
            <person name="Wang M."/>
            <person name="Yin C."/>
            <person name="Cornejo O.E."/>
            <person name="Hulbert S.H."/>
            <person name="Chen X."/>
        </authorList>
    </citation>
    <scope>NUCLEOTIDE SEQUENCE [LARGE SCALE GENOMIC DNA]</scope>
    <source>
        <strain evidence="4">93TX-2</strain>
    </source>
</reference>
<keyword evidence="1" id="KW-0040">ANK repeat</keyword>
<dbReference type="Proteomes" id="UP000238274">
    <property type="component" value="Unassembled WGS sequence"/>
</dbReference>
<evidence type="ECO:0000256" key="2">
    <source>
        <dbReference type="SAM" id="MobiDB-lite"/>
    </source>
</evidence>
<feature type="region of interest" description="Disordered" evidence="2">
    <location>
        <begin position="254"/>
        <end position="332"/>
    </location>
</feature>
<dbReference type="Gene3D" id="1.25.40.20">
    <property type="entry name" value="Ankyrin repeat-containing domain"/>
    <property type="match status" value="1"/>
</dbReference>
<name>A0A2S4VF78_9BASI</name>
<dbReference type="OrthoDB" id="3364649at2759"/>
<feature type="compositionally biased region" description="Polar residues" evidence="2">
    <location>
        <begin position="370"/>
        <end position="384"/>
    </location>
</feature>
<dbReference type="GO" id="GO:0000444">
    <property type="term" value="C:MIS12/MIND type complex"/>
    <property type="evidence" value="ECO:0007669"/>
    <property type="project" value="InterPro"/>
</dbReference>
<feature type="region of interest" description="Disordered" evidence="2">
    <location>
        <begin position="1"/>
        <end position="26"/>
    </location>
</feature>
<feature type="repeat" description="ANK" evidence="1">
    <location>
        <begin position="99"/>
        <end position="131"/>
    </location>
</feature>
<dbReference type="PROSITE" id="PS50088">
    <property type="entry name" value="ANK_REPEAT"/>
    <property type="match status" value="2"/>
</dbReference>
<dbReference type="VEuPathDB" id="FungiDB:PSTT_07520"/>
<dbReference type="SMART" id="SM00248">
    <property type="entry name" value="ANK"/>
    <property type="match status" value="2"/>
</dbReference>
<dbReference type="VEuPathDB" id="FungiDB:PSHT_09652"/>
<dbReference type="InterPro" id="IPR013218">
    <property type="entry name" value="Dsn1/Mis13"/>
</dbReference>
<feature type="region of interest" description="Disordered" evidence="2">
    <location>
        <begin position="346"/>
        <end position="408"/>
    </location>
</feature>
<dbReference type="GO" id="GO:0007059">
    <property type="term" value="P:chromosome segregation"/>
    <property type="evidence" value="ECO:0007669"/>
    <property type="project" value="InterPro"/>
</dbReference>
<dbReference type="EMBL" id="PKSM01000139">
    <property type="protein sequence ID" value="POW08168.1"/>
    <property type="molecule type" value="Genomic_DNA"/>
</dbReference>
<dbReference type="Pfam" id="PF12796">
    <property type="entry name" value="Ank_2"/>
    <property type="match status" value="1"/>
</dbReference>
<evidence type="ECO:0000313" key="3">
    <source>
        <dbReference type="EMBL" id="POW08168.1"/>
    </source>
</evidence>
<dbReference type="PROSITE" id="PS50297">
    <property type="entry name" value="ANK_REP_REGION"/>
    <property type="match status" value="2"/>
</dbReference>
<accession>A0A2S4VF78</accession>
<reference evidence="3 4" key="1">
    <citation type="submission" date="2017-12" db="EMBL/GenBank/DDBJ databases">
        <title>Gene loss provides genomic basis for host adaptation in cereal stripe rust fungi.</title>
        <authorList>
            <person name="Xia C."/>
        </authorList>
    </citation>
    <scope>NUCLEOTIDE SEQUENCE [LARGE SCALE GENOMIC DNA]</scope>
    <source>
        <strain evidence="3 4">93TX-2</strain>
    </source>
</reference>
<reference evidence="4" key="3">
    <citation type="journal article" date="2018" name="Mol. Plant Microbe Interact.">
        <title>Genome sequence resources for the wheat stripe rust pathogen (Puccinia striiformis f. sp. tritici) and the barley stripe rust pathogen (Puccinia striiformis f. sp. hordei).</title>
        <authorList>
            <person name="Xia C."/>
            <person name="Wang M."/>
            <person name="Yin C."/>
            <person name="Cornejo O.E."/>
            <person name="Hulbert S.H."/>
            <person name="Chen X."/>
        </authorList>
    </citation>
    <scope>NUCLEOTIDE SEQUENCE [LARGE SCALE GENOMIC DNA]</scope>
    <source>
        <strain evidence="4">93TX-2</strain>
    </source>
</reference>
<comment type="caution">
    <text evidence="3">The sequence shown here is derived from an EMBL/GenBank/DDBJ whole genome shotgun (WGS) entry which is preliminary data.</text>
</comment>
<sequence>MKMSTESAAMQPTHASNHQDNHPSSCLPQETLAFAERIFDGARAGDLPLLTSAIQAGLPVELTNGSGNNLLMLAAYHGKAELVRFLLSRGAQANQLNERGQSALSGAVFKGWTEVVKALVEAGADIRAGKPNAIDCAYMFKRDDYWDILGASVADISPDAPRRIFELFSIYQDMYKVEMTALETNTITRAKWRLSKEINFQTLVLPLCAYCGGVQTIIQHSSINTTTRPTPTIPAGRTTTKTAVPSFELLFTTQRYKTPGKGDTSTSTIANGEPPPPLSSGSGNSKGKAKEKTRLKISNHDKPRPRSRSNYHDHHTSSDESEHGPRKIASSSSHHHILLTPMHHKNRQFRKGGPPGKQKNEQAELGHGTGPTTPLSSQSLQSFDSGHGSGRRGSRASSIGSGHEALPHPRILPSMLCRHIRTDLPPSMRCRTLLSWCSQKAENVTYTVLDPKYQPKRYITEELPKPLARRIGELVPLKAKGEKVELLNKVIKSALQNFIQGICENQVEISWAKGLPIGPDDVDVDLNDDDHQVSVENLSILDIQALPPHPQDIKNERKIEGLNIWRNRLTYEDHARQYQLKRYGRLIERMTLQNDATITTTEELLKSNRFNPPNENGIVIGDGLKIDTKLLTDRTAVLEFGKFLGSRPIPIPQSIDVLAEFGFDWNDITSQIGQISEQMKRVTVSLNETEERLRRLQISSTTNLRQVTEQGTMSTIEAKILLSSMDGVQLCLKSLSLSNHHSSSMASSMASLEDRRLGGTVGKRDLLRTLSRAHHHHLS</sequence>
<evidence type="ECO:0000256" key="1">
    <source>
        <dbReference type="PROSITE-ProRule" id="PRU00023"/>
    </source>
</evidence>
<dbReference type="Pfam" id="PF08202">
    <property type="entry name" value="MIS13"/>
    <property type="match status" value="1"/>
</dbReference>
<feature type="compositionally biased region" description="Basic and acidic residues" evidence="2">
    <location>
        <begin position="288"/>
        <end position="325"/>
    </location>
</feature>
<dbReference type="InterPro" id="IPR002110">
    <property type="entry name" value="Ankyrin_rpt"/>
</dbReference>
<dbReference type="GO" id="GO:0051301">
    <property type="term" value="P:cell division"/>
    <property type="evidence" value="ECO:0007669"/>
    <property type="project" value="InterPro"/>
</dbReference>